<dbReference type="EMBL" id="UINC01141570">
    <property type="protein sequence ID" value="SVD29387.1"/>
    <property type="molecule type" value="Genomic_DNA"/>
</dbReference>
<name>A0A382U609_9ZZZZ</name>
<reference evidence="1" key="1">
    <citation type="submission" date="2018-05" db="EMBL/GenBank/DDBJ databases">
        <authorList>
            <person name="Lanie J.A."/>
            <person name="Ng W.-L."/>
            <person name="Kazmierczak K.M."/>
            <person name="Andrzejewski T.M."/>
            <person name="Davidsen T.M."/>
            <person name="Wayne K.J."/>
            <person name="Tettelin H."/>
            <person name="Glass J.I."/>
            <person name="Rusch D."/>
            <person name="Podicherti R."/>
            <person name="Tsui H.-C.T."/>
            <person name="Winkler M.E."/>
        </authorList>
    </citation>
    <scope>NUCLEOTIDE SEQUENCE</scope>
</reference>
<protein>
    <submittedName>
        <fullName evidence="1">Uncharacterized protein</fullName>
    </submittedName>
</protein>
<dbReference type="AlphaFoldDB" id="A0A382U609"/>
<evidence type="ECO:0000313" key="1">
    <source>
        <dbReference type="EMBL" id="SVD29387.1"/>
    </source>
</evidence>
<gene>
    <name evidence="1" type="ORF">METZ01_LOCUS382241</name>
</gene>
<organism evidence="1">
    <name type="scientific">marine metagenome</name>
    <dbReference type="NCBI Taxonomy" id="408172"/>
    <lineage>
        <taxon>unclassified sequences</taxon>
        <taxon>metagenomes</taxon>
        <taxon>ecological metagenomes</taxon>
    </lineage>
</organism>
<proteinExistence type="predicted"/>
<accession>A0A382U609</accession>
<sequence length="48" mass="5165">MVVAFWSPCGQSARSVFGATTWSGRRGRYCADSAVEPIGSWALTLTRA</sequence>